<evidence type="ECO:0000256" key="1">
    <source>
        <dbReference type="ARBA" id="ARBA00022679"/>
    </source>
</evidence>
<dbReference type="InterPro" id="IPR012001">
    <property type="entry name" value="Thiamin_PyroP_enz_TPP-bd_dom"/>
</dbReference>
<sequence length="546" mass="55930">MNPSTAAARAIVQGLVDAGVEHVVLCPGSRSAPLAYALAAADDAGLLRVHVRIDERSAGFTALGIGKAGGIAAVVTTSGTAVANLLPAVWEAHHSQVALLLLTADRPRRLRGTWANQTTPLQAAAFAEAALEVLDVEAAEGVDLRAEVVRLVRVARADDGGAGGPVHVNAGFDDPLVPDDLAWSPGAAAVADPPAARAVAPVVLDDEPTLVVAGDGAGRLAPLLDAEGAPWCVEASAGLGSRLPAVPSGRLLVDVAGLGADVRRVVVVGRPTLTRPVSRLVQREDVEVVLVGRGALPGPGRGVRRVEAASVPTDLPWRDRWRRAGAAALGAVHATLDRSSAFAGLHVARCVASARSAWAGDEPELFVGASSIVRDLDLVLDHGIRRPPVLASRGLAGIDGSLSTAGGIALGGGAPVRALVGDLTFLHDTNGLLVGHTEERPPVQVVVANDDGGSIFGLLEHGEERFAGVHERFFATPHGVDLASLCRAHGVPHRLVTTEAELADALGSWDGGAMEVVEARTDRSGSRALQAEVAAAAREAALATLR</sequence>
<comment type="caution">
    <text evidence="9">The sequence shown here is derived from an EMBL/GenBank/DDBJ whole genome shotgun (WGS) entry which is preliminary data.</text>
</comment>
<keyword evidence="4 6" id="KW-0786">Thiamine pyrophosphate</keyword>
<dbReference type="PANTHER" id="PTHR42916:SF1">
    <property type="entry name" value="PROTEIN PHYLLO, CHLOROPLASTIC"/>
    <property type="match status" value="1"/>
</dbReference>
<organism evidence="9 10">
    <name type="scientific">Aquipuribacter nitratireducens</name>
    <dbReference type="NCBI Taxonomy" id="650104"/>
    <lineage>
        <taxon>Bacteria</taxon>
        <taxon>Bacillati</taxon>
        <taxon>Actinomycetota</taxon>
        <taxon>Actinomycetes</taxon>
        <taxon>Micrococcales</taxon>
        <taxon>Intrasporangiaceae</taxon>
        <taxon>Aquipuribacter</taxon>
    </lineage>
</organism>
<feature type="domain" description="Thiamine pyrophosphate enzyme N-terminal TPP-binding" evidence="8">
    <location>
        <begin position="7"/>
        <end position="119"/>
    </location>
</feature>
<comment type="cofactor">
    <cofactor evidence="6">
        <name>thiamine diphosphate</name>
        <dbReference type="ChEBI" id="CHEBI:58937"/>
    </cofactor>
    <text evidence="6">Binds 1 thiamine pyrophosphate per subunit.</text>
</comment>
<evidence type="ECO:0000256" key="4">
    <source>
        <dbReference type="ARBA" id="ARBA00023052"/>
    </source>
</evidence>
<dbReference type="EC" id="2.2.1.9" evidence="6"/>
<dbReference type="GO" id="GO:0070204">
    <property type="term" value="F:2-succinyl-5-enolpyruvyl-6-hydroxy-3-cyclohexene-1-carboxylic-acid synthase activity"/>
    <property type="evidence" value="ECO:0007669"/>
    <property type="project" value="UniProtKB-EC"/>
</dbReference>
<dbReference type="InterPro" id="IPR011766">
    <property type="entry name" value="TPP_enzyme_TPP-bd"/>
</dbReference>
<evidence type="ECO:0000256" key="6">
    <source>
        <dbReference type="HAMAP-Rule" id="MF_01659"/>
    </source>
</evidence>
<keyword evidence="5 6" id="KW-0464">Manganese</keyword>
<comment type="catalytic activity">
    <reaction evidence="6">
        <text>isochorismate + 2-oxoglutarate + H(+) = 5-enolpyruvoyl-6-hydroxy-2-succinyl-cyclohex-3-ene-1-carboxylate + CO2</text>
        <dbReference type="Rhea" id="RHEA:25593"/>
        <dbReference type="ChEBI" id="CHEBI:15378"/>
        <dbReference type="ChEBI" id="CHEBI:16526"/>
        <dbReference type="ChEBI" id="CHEBI:16810"/>
        <dbReference type="ChEBI" id="CHEBI:29780"/>
        <dbReference type="ChEBI" id="CHEBI:58818"/>
        <dbReference type="EC" id="2.2.1.9"/>
    </reaction>
</comment>
<keyword evidence="10" id="KW-1185">Reference proteome</keyword>
<accession>A0ABW0GLR0</accession>
<comment type="cofactor">
    <cofactor evidence="6">
        <name>Mg(2+)</name>
        <dbReference type="ChEBI" id="CHEBI:18420"/>
    </cofactor>
    <cofactor evidence="6">
        <name>Mn(2+)</name>
        <dbReference type="ChEBI" id="CHEBI:29035"/>
    </cofactor>
</comment>
<evidence type="ECO:0000256" key="3">
    <source>
        <dbReference type="ARBA" id="ARBA00022842"/>
    </source>
</evidence>
<name>A0ABW0GLR0_9MICO</name>
<gene>
    <name evidence="6 9" type="primary">menD</name>
    <name evidence="9" type="ORF">ACFPJ6_08450</name>
</gene>
<evidence type="ECO:0000256" key="5">
    <source>
        <dbReference type="ARBA" id="ARBA00023211"/>
    </source>
</evidence>
<dbReference type="RefSeq" id="WP_340267598.1">
    <property type="nucleotide sequence ID" value="NZ_JBBEOG010000002.1"/>
</dbReference>
<comment type="pathway">
    <text evidence="6">Quinol/quinone metabolism; 1,4-dihydroxy-2-naphthoate biosynthesis; 1,4-dihydroxy-2-naphthoate from chorismate: step 2/7.</text>
</comment>
<dbReference type="InterPro" id="IPR029061">
    <property type="entry name" value="THDP-binding"/>
</dbReference>
<evidence type="ECO:0000313" key="9">
    <source>
        <dbReference type="EMBL" id="MFC5380818.1"/>
    </source>
</evidence>
<comment type="similarity">
    <text evidence="6">Belongs to the TPP enzyme family. MenD subfamily.</text>
</comment>
<dbReference type="CDD" id="cd02009">
    <property type="entry name" value="TPP_SHCHC_synthase"/>
    <property type="match status" value="1"/>
</dbReference>
<evidence type="ECO:0000256" key="2">
    <source>
        <dbReference type="ARBA" id="ARBA00022723"/>
    </source>
</evidence>
<keyword evidence="6" id="KW-0474">Menaquinone biosynthesis</keyword>
<dbReference type="Gene3D" id="3.40.50.970">
    <property type="match status" value="2"/>
</dbReference>
<proteinExistence type="inferred from homology"/>
<dbReference type="PIRSF" id="PIRSF004983">
    <property type="entry name" value="MenD"/>
    <property type="match status" value="1"/>
</dbReference>
<dbReference type="InterPro" id="IPR004433">
    <property type="entry name" value="MenaQ_synth_MenD"/>
</dbReference>
<dbReference type="NCBIfam" id="TIGR00173">
    <property type="entry name" value="menD"/>
    <property type="match status" value="1"/>
</dbReference>
<dbReference type="PANTHER" id="PTHR42916">
    <property type="entry name" value="2-SUCCINYL-5-ENOLPYRUVYL-6-HYDROXY-3-CYCLOHEXENE-1-CARBOXYLATE SYNTHASE"/>
    <property type="match status" value="1"/>
</dbReference>
<evidence type="ECO:0000313" key="10">
    <source>
        <dbReference type="Proteomes" id="UP001596122"/>
    </source>
</evidence>
<dbReference type="SUPFAM" id="SSF52518">
    <property type="entry name" value="Thiamin diphosphate-binding fold (THDP-binding)"/>
    <property type="match status" value="2"/>
</dbReference>
<dbReference type="EMBL" id="JBHSLD010000007">
    <property type="protein sequence ID" value="MFC5380818.1"/>
    <property type="molecule type" value="Genomic_DNA"/>
</dbReference>
<dbReference type="Proteomes" id="UP001596122">
    <property type="component" value="Unassembled WGS sequence"/>
</dbReference>
<comment type="pathway">
    <text evidence="6">Quinol/quinone metabolism; menaquinone biosynthesis.</text>
</comment>
<keyword evidence="2 6" id="KW-0479">Metal-binding</keyword>
<dbReference type="HAMAP" id="MF_01659">
    <property type="entry name" value="MenD"/>
    <property type="match status" value="1"/>
</dbReference>
<dbReference type="Pfam" id="PF02776">
    <property type="entry name" value="TPP_enzyme_N"/>
    <property type="match status" value="1"/>
</dbReference>
<evidence type="ECO:0000259" key="7">
    <source>
        <dbReference type="Pfam" id="PF02775"/>
    </source>
</evidence>
<keyword evidence="3 6" id="KW-0460">Magnesium</keyword>
<feature type="domain" description="Thiamine pyrophosphate enzyme TPP-binding" evidence="7">
    <location>
        <begin position="389"/>
        <end position="506"/>
    </location>
</feature>
<keyword evidence="1 6" id="KW-0808">Transferase</keyword>
<evidence type="ECO:0000259" key="8">
    <source>
        <dbReference type="Pfam" id="PF02776"/>
    </source>
</evidence>
<dbReference type="Pfam" id="PF02775">
    <property type="entry name" value="TPP_enzyme_C"/>
    <property type="match status" value="1"/>
</dbReference>
<comment type="subunit">
    <text evidence="6">Homodimer.</text>
</comment>
<comment type="function">
    <text evidence="6">Catalyzes the thiamine diphosphate-dependent decarboxylation of 2-oxoglutarate and the subsequent addition of the resulting succinic semialdehyde-thiamine pyrophosphate anion to isochorismate to yield 2-succinyl-5-enolpyruvyl-6-hydroxy-3-cyclohexene-1-carboxylate (SEPHCHC).</text>
</comment>
<protein>
    <recommendedName>
        <fullName evidence="6">2-succinyl-5-enolpyruvyl-6-hydroxy-3-cyclohexene-1-carboxylate synthase</fullName>
        <shortName evidence="6">SEPHCHC synthase</shortName>
        <ecNumber evidence="6">2.2.1.9</ecNumber>
    </recommendedName>
    <alternativeName>
        <fullName evidence="6">Menaquinone biosynthesis protein MenD</fullName>
    </alternativeName>
</protein>
<reference evidence="10" key="1">
    <citation type="journal article" date="2019" name="Int. J. Syst. Evol. Microbiol.">
        <title>The Global Catalogue of Microorganisms (GCM) 10K type strain sequencing project: providing services to taxonomists for standard genome sequencing and annotation.</title>
        <authorList>
            <consortium name="The Broad Institute Genomics Platform"/>
            <consortium name="The Broad Institute Genome Sequencing Center for Infectious Disease"/>
            <person name="Wu L."/>
            <person name="Ma J."/>
        </authorList>
    </citation>
    <scope>NUCLEOTIDE SEQUENCE [LARGE SCALE GENOMIC DNA]</scope>
    <source>
        <strain evidence="10">CCUG 43114</strain>
    </source>
</reference>